<evidence type="ECO:0000256" key="2">
    <source>
        <dbReference type="ARBA" id="ARBA00022679"/>
    </source>
</evidence>
<evidence type="ECO:0000256" key="8">
    <source>
        <dbReference type="RuleBase" id="RU003800"/>
    </source>
</evidence>
<evidence type="ECO:0000256" key="7">
    <source>
        <dbReference type="HAMAP-Rule" id="MF_00347"/>
    </source>
</evidence>
<dbReference type="PANTHER" id="PTHR30218">
    <property type="entry name" value="POLYPHOSPHATE KINASE"/>
    <property type="match status" value="1"/>
</dbReference>
<dbReference type="NCBIfam" id="NF003917">
    <property type="entry name" value="PRK05443.1-1"/>
    <property type="match status" value="1"/>
</dbReference>
<feature type="binding site" evidence="7">
    <location>
        <position position="44"/>
    </location>
    <ligand>
        <name>ATP</name>
        <dbReference type="ChEBI" id="CHEBI:30616"/>
    </ligand>
</feature>
<dbReference type="Pfam" id="PF17941">
    <property type="entry name" value="PP_kinase_C_1"/>
    <property type="match status" value="1"/>
</dbReference>
<dbReference type="GO" id="GO:0046872">
    <property type="term" value="F:metal ion binding"/>
    <property type="evidence" value="ECO:0007669"/>
    <property type="project" value="UniProtKB-KW"/>
</dbReference>
<gene>
    <name evidence="10" type="primary">ppk1</name>
    <name evidence="7" type="synonym">ppk</name>
    <name evidence="10" type="ORF">KCG49_10035</name>
</gene>
<feature type="binding site" evidence="7">
    <location>
        <position position="363"/>
    </location>
    <ligand>
        <name>Mg(2+)</name>
        <dbReference type="ChEBI" id="CHEBI:18420"/>
    </ligand>
</feature>
<dbReference type="RefSeq" id="WP_218546266.1">
    <property type="nucleotide sequence ID" value="NZ_JAGSPD010000007.1"/>
</dbReference>
<keyword evidence="4 7" id="KW-0418">Kinase</keyword>
<proteinExistence type="inferred from homology"/>
<keyword evidence="5 7" id="KW-0067">ATP-binding</keyword>
<dbReference type="Pfam" id="PF13089">
    <property type="entry name" value="PP_kinase_N"/>
    <property type="match status" value="1"/>
</dbReference>
<evidence type="ECO:0000256" key="5">
    <source>
        <dbReference type="ARBA" id="ARBA00022840"/>
    </source>
</evidence>
<evidence type="ECO:0000256" key="1">
    <source>
        <dbReference type="ARBA" id="ARBA00022553"/>
    </source>
</evidence>
<feature type="binding site" evidence="7">
    <location>
        <position position="452"/>
    </location>
    <ligand>
        <name>ATP</name>
        <dbReference type="ChEBI" id="CHEBI:30616"/>
    </ligand>
</feature>
<dbReference type="NCBIfam" id="TIGR03705">
    <property type="entry name" value="poly_P_kin"/>
    <property type="match status" value="1"/>
</dbReference>
<dbReference type="InterPro" id="IPR003414">
    <property type="entry name" value="PP_kinase"/>
</dbReference>
<comment type="function">
    <text evidence="7 8">Catalyzes the reversible transfer of the terminal phosphate of ATP to form a long-chain polyphosphate (polyP).</text>
</comment>
<comment type="similarity">
    <text evidence="7 8">Belongs to the polyphosphate kinase 1 (PPK1) family.</text>
</comment>
<feature type="domain" description="PLD phosphodiesterase" evidence="9">
    <location>
        <begin position="418"/>
        <end position="448"/>
    </location>
</feature>
<keyword evidence="2 7" id="KW-0808">Transferase</keyword>
<dbReference type="InterPro" id="IPR041108">
    <property type="entry name" value="PP_kinase_C_1"/>
</dbReference>
<keyword evidence="7" id="KW-0479">Metal-binding</keyword>
<dbReference type="PROSITE" id="PS50035">
    <property type="entry name" value="PLD"/>
    <property type="match status" value="1"/>
</dbReference>
<reference evidence="10" key="1">
    <citation type="submission" date="2021-04" db="EMBL/GenBank/DDBJ databases">
        <authorList>
            <person name="Pira H."/>
            <person name="Risdian C."/>
            <person name="Wink J."/>
        </authorList>
    </citation>
    <scope>NUCLEOTIDE SEQUENCE</scope>
    <source>
        <strain evidence="10">WHY3</strain>
    </source>
</reference>
<dbReference type="InterPro" id="IPR025200">
    <property type="entry name" value="PPK_C_dom2"/>
</dbReference>
<protein>
    <recommendedName>
        <fullName evidence="7 8">Polyphosphate kinase</fullName>
        <ecNumber evidence="7 8">2.7.4.1</ecNumber>
    </recommendedName>
    <alternativeName>
        <fullName evidence="7">ATP-polyphosphate phosphotransferase</fullName>
    </alternativeName>
    <alternativeName>
        <fullName evidence="7">Polyphosphoric acid kinase</fullName>
    </alternativeName>
</protein>
<name>A0A9X1FBD0_9FLAO</name>
<comment type="cofactor">
    <cofactor evidence="7">
        <name>Mg(2+)</name>
        <dbReference type="ChEBI" id="CHEBI:18420"/>
    </cofactor>
</comment>
<keyword evidence="3 7" id="KW-0547">Nucleotide-binding</keyword>
<dbReference type="PANTHER" id="PTHR30218:SF0">
    <property type="entry name" value="POLYPHOSPHATE KINASE"/>
    <property type="match status" value="1"/>
</dbReference>
<feature type="binding site" evidence="7">
    <location>
        <position position="548"/>
    </location>
    <ligand>
        <name>ATP</name>
        <dbReference type="ChEBI" id="CHEBI:30616"/>
    </ligand>
</feature>
<dbReference type="Pfam" id="PF13090">
    <property type="entry name" value="PP_kinase_C"/>
    <property type="match status" value="1"/>
</dbReference>
<dbReference type="InterPro" id="IPR001736">
    <property type="entry name" value="PLipase_D/transphosphatidylase"/>
</dbReference>
<dbReference type="GO" id="GO:0009358">
    <property type="term" value="C:polyphosphate kinase complex"/>
    <property type="evidence" value="ECO:0007669"/>
    <property type="project" value="InterPro"/>
</dbReference>
<feature type="binding site" evidence="7">
    <location>
        <position position="576"/>
    </location>
    <ligand>
        <name>ATP</name>
        <dbReference type="ChEBI" id="CHEBI:30616"/>
    </ligand>
</feature>
<evidence type="ECO:0000313" key="10">
    <source>
        <dbReference type="EMBL" id="MBV7269525.1"/>
    </source>
</evidence>
<dbReference type="GO" id="GO:0006799">
    <property type="term" value="P:polyphosphate biosynthetic process"/>
    <property type="evidence" value="ECO:0007669"/>
    <property type="project" value="UniProtKB-UniRule"/>
</dbReference>
<comment type="catalytic activity">
    <reaction evidence="7 8">
        <text>[phosphate](n) + ATP = [phosphate](n+1) + ADP</text>
        <dbReference type="Rhea" id="RHEA:19573"/>
        <dbReference type="Rhea" id="RHEA-COMP:9859"/>
        <dbReference type="Rhea" id="RHEA-COMP:14280"/>
        <dbReference type="ChEBI" id="CHEBI:16838"/>
        <dbReference type="ChEBI" id="CHEBI:30616"/>
        <dbReference type="ChEBI" id="CHEBI:456216"/>
        <dbReference type="EC" id="2.7.4.1"/>
    </reaction>
</comment>
<organism evidence="10 11">
    <name type="scientific">Winogradskyella luteola</name>
    <dbReference type="NCBI Taxonomy" id="2828330"/>
    <lineage>
        <taxon>Bacteria</taxon>
        <taxon>Pseudomonadati</taxon>
        <taxon>Bacteroidota</taxon>
        <taxon>Flavobacteriia</taxon>
        <taxon>Flavobacteriales</taxon>
        <taxon>Flavobacteriaceae</taxon>
        <taxon>Winogradskyella</taxon>
    </lineage>
</organism>
<dbReference type="GO" id="GO:0005524">
    <property type="term" value="F:ATP binding"/>
    <property type="evidence" value="ECO:0007669"/>
    <property type="project" value="UniProtKB-KW"/>
</dbReference>
<comment type="caution">
    <text evidence="10">The sequence shown here is derived from an EMBL/GenBank/DDBJ whole genome shotgun (WGS) entry which is preliminary data.</text>
</comment>
<feature type="binding site" evidence="7">
    <location>
        <position position="393"/>
    </location>
    <ligand>
        <name>Mg(2+)</name>
        <dbReference type="ChEBI" id="CHEBI:18420"/>
    </ligand>
</feature>
<dbReference type="InterPro" id="IPR024953">
    <property type="entry name" value="PP_kinase_middle"/>
</dbReference>
<evidence type="ECO:0000313" key="11">
    <source>
        <dbReference type="Proteomes" id="UP001138894"/>
    </source>
</evidence>
<dbReference type="InterPro" id="IPR025198">
    <property type="entry name" value="PPK_N_dom"/>
</dbReference>
<keyword evidence="1 7" id="KW-0597">Phosphoprotein</keyword>
<sequence>MSQKRYINRDISWLSFNERVLQEAEDPINSLNQRLKFLAIFSSNLDEFYRVRVSKLRQFRSLRKDSPIRLKEKPKKIVKRIQKIVDRLQNKFGYIYKEKLLKELAAEGVVLIEASQFSDTQHQISKEVFESTVKEHISIYDLDDQQNFDFIKDKGLFFFLNNEDRALLVSIPSETCGRFITLQAHKSKTYITFLDEVIRNNITQILPNFDSKNLFSVKITRDGELYYEEEENGELIKLIKESLKERDLGMPTRILYDVAMPKQSIKALRKKMKLKKTDLMPGGKFHNFSDFFSFPDIENRISVESVDEIPHQNLANTDSVIETVKEQDQLLCFPYHQYSSVLKLIEEASTNDSVTHIYITLYRISKNSSVARGLINCLARGKKVTVFVEAKARFDEENNIEWGEKLAKLGANVLYSMVDLKVHSKIMLIKTDHCNISYVGTGNFNEKSAKIYADFTLLTADKTITKDLEEVFKFLLDTSYEPNINSIWMSPFTTRKELYLRIDNEIAIAKQGGDGYLFFKMNSLEDKGIIDKLYEASNAGVRIRLLVRGICCLIPGIKNMSENIKIISIVGKYLEHARVYIFGNKGSNDIFIGSADCMERNLDRRVEVLVPIANQKIKRTIEMCLSLQWHDNVKGRIVDAKQTNSYQKNGESKINSQEDFRKYLNAEHYQLEPR</sequence>
<keyword evidence="11" id="KW-1185">Reference proteome</keyword>
<dbReference type="PIRSF" id="PIRSF015589">
    <property type="entry name" value="PP_kinase"/>
    <property type="match status" value="1"/>
</dbReference>
<dbReference type="Pfam" id="PF02503">
    <property type="entry name" value="PP_kinase"/>
    <property type="match status" value="1"/>
</dbReference>
<dbReference type="Proteomes" id="UP001138894">
    <property type="component" value="Unassembled WGS sequence"/>
</dbReference>
<dbReference type="EC" id="2.7.4.1" evidence="7 8"/>
<dbReference type="AlphaFoldDB" id="A0A9X1FBD0"/>
<comment type="PTM">
    <text evidence="7 8">An intermediate of this reaction is the autophosphorylated ppk in which a phosphate is covalently linked to a histidine residue through a N-P bond.</text>
</comment>
<evidence type="ECO:0000256" key="6">
    <source>
        <dbReference type="ARBA" id="ARBA00022842"/>
    </source>
</evidence>
<keyword evidence="6 7" id="KW-0460">Magnesium</keyword>
<accession>A0A9X1FBD0</accession>
<evidence type="ECO:0000259" key="9">
    <source>
        <dbReference type="PROSITE" id="PS50035"/>
    </source>
</evidence>
<evidence type="ECO:0000256" key="3">
    <source>
        <dbReference type="ARBA" id="ARBA00022741"/>
    </source>
</evidence>
<evidence type="ECO:0000256" key="4">
    <source>
        <dbReference type="ARBA" id="ARBA00022777"/>
    </source>
</evidence>
<dbReference type="EMBL" id="JAGSPD010000007">
    <property type="protein sequence ID" value="MBV7269525.1"/>
    <property type="molecule type" value="Genomic_DNA"/>
</dbReference>
<feature type="active site" description="Phosphohistidine intermediate" evidence="7">
    <location>
        <position position="423"/>
    </location>
</feature>
<dbReference type="HAMAP" id="MF_00347">
    <property type="entry name" value="Polyphosphate_kinase"/>
    <property type="match status" value="1"/>
</dbReference>
<dbReference type="GO" id="GO:0008976">
    <property type="term" value="F:polyphosphate kinase activity"/>
    <property type="evidence" value="ECO:0007669"/>
    <property type="project" value="UniProtKB-UniRule"/>
</dbReference>